<dbReference type="InterPro" id="IPR036869">
    <property type="entry name" value="J_dom_sf"/>
</dbReference>
<keyword evidence="4" id="KW-0479">Metal-binding</keyword>
<dbReference type="PROSITE" id="PS51074">
    <property type="entry name" value="DPH_MB"/>
    <property type="match status" value="1"/>
</dbReference>
<organism evidence="9 10">
    <name type="scientific">Papaver atlanticum</name>
    <dbReference type="NCBI Taxonomy" id="357466"/>
    <lineage>
        <taxon>Eukaryota</taxon>
        <taxon>Viridiplantae</taxon>
        <taxon>Streptophyta</taxon>
        <taxon>Embryophyta</taxon>
        <taxon>Tracheophyta</taxon>
        <taxon>Spermatophyta</taxon>
        <taxon>Magnoliopsida</taxon>
        <taxon>Ranunculales</taxon>
        <taxon>Papaveraceae</taxon>
        <taxon>Papaveroideae</taxon>
        <taxon>Papaver</taxon>
    </lineage>
</organism>
<dbReference type="SUPFAM" id="SSF144217">
    <property type="entry name" value="CSL zinc finger"/>
    <property type="match status" value="1"/>
</dbReference>
<dbReference type="PROSITE" id="PS50076">
    <property type="entry name" value="DNAJ_2"/>
    <property type="match status" value="1"/>
</dbReference>
<evidence type="ECO:0000259" key="7">
    <source>
        <dbReference type="PROSITE" id="PS50076"/>
    </source>
</evidence>
<reference evidence="9" key="1">
    <citation type="submission" date="2022-04" db="EMBL/GenBank/DDBJ databases">
        <title>A functionally conserved STORR gene fusion in Papaver species that diverged 16.8 million years ago.</title>
        <authorList>
            <person name="Catania T."/>
        </authorList>
    </citation>
    <scope>NUCLEOTIDE SEQUENCE</scope>
    <source>
        <strain evidence="9">S-188037</strain>
    </source>
</reference>
<dbReference type="InterPro" id="IPR044248">
    <property type="entry name" value="DPH3/4-like"/>
</dbReference>
<dbReference type="GO" id="GO:0017183">
    <property type="term" value="P:protein histidyl modification to diphthamide"/>
    <property type="evidence" value="ECO:0007669"/>
    <property type="project" value="InterPro"/>
</dbReference>
<comment type="subcellular location">
    <subcellularLocation>
        <location evidence="2">Cytoplasm</location>
    </subcellularLocation>
    <subcellularLocation>
        <location evidence="1">Nucleus</location>
    </subcellularLocation>
</comment>
<accession>A0AAD4XIB2</accession>
<feature type="domain" description="J" evidence="7">
    <location>
        <begin position="12"/>
        <end position="84"/>
    </location>
</feature>
<evidence type="ECO:0000256" key="2">
    <source>
        <dbReference type="ARBA" id="ARBA00004496"/>
    </source>
</evidence>
<dbReference type="GO" id="GO:0005634">
    <property type="term" value="C:nucleus"/>
    <property type="evidence" value="ECO:0007669"/>
    <property type="project" value="UniProtKB-SubCell"/>
</dbReference>
<feature type="domain" description="DPH-type MB" evidence="8">
    <location>
        <begin position="93"/>
        <end position="173"/>
    </location>
</feature>
<dbReference type="EMBL" id="JAJJMB010009125">
    <property type="protein sequence ID" value="KAI3915918.1"/>
    <property type="molecule type" value="Genomic_DNA"/>
</dbReference>
<keyword evidence="6" id="KW-0539">Nucleus</keyword>
<dbReference type="GO" id="GO:0046872">
    <property type="term" value="F:metal ion binding"/>
    <property type="evidence" value="ECO:0007669"/>
    <property type="project" value="UniProtKB-KW"/>
</dbReference>
<evidence type="ECO:0000256" key="3">
    <source>
        <dbReference type="ARBA" id="ARBA00006169"/>
    </source>
</evidence>
<dbReference type="GO" id="GO:0005829">
    <property type="term" value="C:cytosol"/>
    <property type="evidence" value="ECO:0007669"/>
    <property type="project" value="TreeGrafter"/>
</dbReference>
<dbReference type="CDD" id="cd06257">
    <property type="entry name" value="DnaJ"/>
    <property type="match status" value="1"/>
</dbReference>
<name>A0AAD4XIB2_9MAGN</name>
<dbReference type="SUPFAM" id="SSF46565">
    <property type="entry name" value="Chaperone J-domain"/>
    <property type="match status" value="1"/>
</dbReference>
<dbReference type="InterPro" id="IPR007872">
    <property type="entry name" value="DPH_MB_dom"/>
</dbReference>
<keyword evidence="10" id="KW-1185">Reference proteome</keyword>
<dbReference type="AlphaFoldDB" id="A0AAD4XIB2"/>
<evidence type="ECO:0000313" key="10">
    <source>
        <dbReference type="Proteomes" id="UP001202328"/>
    </source>
</evidence>
<dbReference type="PANTHER" id="PTHR21454:SF47">
    <property type="entry name" value="DNAJ HEAT SHOCK N-TERMINAL DOMAIN-CONTAINING PROTEIN"/>
    <property type="match status" value="1"/>
</dbReference>
<dbReference type="Gene3D" id="1.10.287.110">
    <property type="entry name" value="DnaJ domain"/>
    <property type="match status" value="1"/>
</dbReference>
<evidence type="ECO:0000313" key="9">
    <source>
        <dbReference type="EMBL" id="KAI3915918.1"/>
    </source>
</evidence>
<evidence type="ECO:0000256" key="4">
    <source>
        <dbReference type="ARBA" id="ARBA00022723"/>
    </source>
</evidence>
<comment type="similarity">
    <text evidence="3">Belongs to the DPH4 family.</text>
</comment>
<dbReference type="PRINTS" id="PR00625">
    <property type="entry name" value="JDOMAIN"/>
</dbReference>
<evidence type="ECO:0000256" key="1">
    <source>
        <dbReference type="ARBA" id="ARBA00004123"/>
    </source>
</evidence>
<dbReference type="Pfam" id="PF05207">
    <property type="entry name" value="Zn_ribbon_CSL"/>
    <property type="match status" value="1"/>
</dbReference>
<gene>
    <name evidence="9" type="ORF">MKW98_004359</name>
</gene>
<comment type="caution">
    <text evidence="9">The sequence shown here is derived from an EMBL/GenBank/DDBJ whole genome shotgun (WGS) entry which is preliminary data.</text>
</comment>
<dbReference type="InterPro" id="IPR001623">
    <property type="entry name" value="DnaJ_domain"/>
</dbReference>
<dbReference type="InterPro" id="IPR036671">
    <property type="entry name" value="DPH_MB_sf"/>
</dbReference>
<proteinExistence type="inferred from homology"/>
<dbReference type="Pfam" id="PF00226">
    <property type="entry name" value="DnaJ"/>
    <property type="match status" value="1"/>
</dbReference>
<protein>
    <submittedName>
        <fullName evidence="9">Uncharacterized protein</fullName>
    </submittedName>
</protein>
<dbReference type="Gene3D" id="3.10.660.10">
    <property type="entry name" value="DPH Zinc finger"/>
    <property type="match status" value="1"/>
</dbReference>
<sequence>MLLDGKRSVLKTHYDILSVKEDADYEEIHANHKRAALKSHPDKMRLTAETSDIQHGSLETFLTVQKAWEILSDSKTRSIYDRELRDSRRDTETAEDVSLEEMMVEEVDQVLELFYECRCGDCFSIDSVELGEMGYSLGRDESNNIFIRRPDSIPATVILPCGSCSLKVRLTITTGSVFSYSCNISSIHVLTHECHCHYYPFFFFSSFLTVYLFYDVLLCSGPNICLQAAYRYASMKPCIFSRVHCTKMLVCL</sequence>
<dbReference type="Proteomes" id="UP001202328">
    <property type="component" value="Unassembled WGS sequence"/>
</dbReference>
<evidence type="ECO:0000259" key="8">
    <source>
        <dbReference type="PROSITE" id="PS51074"/>
    </source>
</evidence>
<evidence type="ECO:0000256" key="6">
    <source>
        <dbReference type="ARBA" id="ARBA00023242"/>
    </source>
</evidence>
<keyword evidence="5" id="KW-0408">Iron</keyword>
<evidence type="ECO:0000256" key="5">
    <source>
        <dbReference type="ARBA" id="ARBA00023004"/>
    </source>
</evidence>
<dbReference type="SMART" id="SM00271">
    <property type="entry name" value="DnaJ"/>
    <property type="match status" value="1"/>
</dbReference>
<dbReference type="PANTHER" id="PTHR21454">
    <property type="entry name" value="DPH3 HOMOLOG-RELATED"/>
    <property type="match status" value="1"/>
</dbReference>